<dbReference type="InterPro" id="IPR002716">
    <property type="entry name" value="PIN_dom"/>
</dbReference>
<organism evidence="2 3">
    <name type="scientific">Nitrospira defluvii</name>
    <dbReference type="NCBI Taxonomy" id="330214"/>
    <lineage>
        <taxon>Bacteria</taxon>
        <taxon>Pseudomonadati</taxon>
        <taxon>Nitrospirota</taxon>
        <taxon>Nitrospiria</taxon>
        <taxon>Nitrospirales</taxon>
        <taxon>Nitrospiraceae</taxon>
        <taxon>Nitrospira</taxon>
    </lineage>
</organism>
<dbReference type="PANTHER" id="PTHR39664">
    <property type="match status" value="1"/>
</dbReference>
<keyword evidence="3" id="KW-1185">Reference proteome</keyword>
<dbReference type="EMBL" id="CAJNBJ010000017">
    <property type="protein sequence ID" value="CAE6775771.1"/>
    <property type="molecule type" value="Genomic_DNA"/>
</dbReference>
<dbReference type="RefSeq" id="WP_213043315.1">
    <property type="nucleotide sequence ID" value="NZ_CAJNBJ010000017.1"/>
</dbReference>
<evidence type="ECO:0000313" key="2">
    <source>
        <dbReference type="EMBL" id="CAE6775771.1"/>
    </source>
</evidence>
<accession>A0ABM8RWJ6</accession>
<proteinExistence type="predicted"/>
<evidence type="ECO:0000259" key="1">
    <source>
        <dbReference type="Pfam" id="PF01850"/>
    </source>
</evidence>
<dbReference type="InterPro" id="IPR029060">
    <property type="entry name" value="PIN-like_dom_sf"/>
</dbReference>
<name>A0ABM8RWJ6_9BACT</name>
<dbReference type="Gene3D" id="3.40.50.1010">
    <property type="entry name" value="5'-nuclease"/>
    <property type="match status" value="1"/>
</dbReference>
<dbReference type="CDD" id="cd18683">
    <property type="entry name" value="PIN_VapC-like"/>
    <property type="match status" value="1"/>
</dbReference>
<feature type="domain" description="PIN" evidence="1">
    <location>
        <begin position="4"/>
        <end position="122"/>
    </location>
</feature>
<evidence type="ECO:0000313" key="3">
    <source>
        <dbReference type="Proteomes" id="UP000675880"/>
    </source>
</evidence>
<protein>
    <submittedName>
        <fullName evidence="2">PIN domain-containing protein</fullName>
    </submittedName>
</protein>
<dbReference type="PANTHER" id="PTHR39664:SF2">
    <property type="entry name" value="NUCLEIC ACID-BINDING PROTEIN, CONTAINING PIN DOMAIN-RELATED"/>
    <property type="match status" value="1"/>
</dbReference>
<dbReference type="Pfam" id="PF01850">
    <property type="entry name" value="PIN"/>
    <property type="match status" value="1"/>
</dbReference>
<comment type="caution">
    <text evidence="2">The sequence shown here is derived from an EMBL/GenBank/DDBJ whole genome shotgun (WGS) entry which is preliminary data.</text>
</comment>
<gene>
    <name evidence="2" type="ORF">NSPZN2_40510</name>
</gene>
<dbReference type="Proteomes" id="UP000675880">
    <property type="component" value="Unassembled WGS sequence"/>
</dbReference>
<reference evidence="2 3" key="1">
    <citation type="submission" date="2021-02" db="EMBL/GenBank/DDBJ databases">
        <authorList>
            <person name="Han P."/>
        </authorList>
    </citation>
    <scope>NUCLEOTIDE SEQUENCE [LARGE SCALE GENOMIC DNA]</scope>
    <source>
        <strain evidence="2">Candidatus Nitrospira sp. ZN2</strain>
    </source>
</reference>
<dbReference type="SUPFAM" id="SSF88723">
    <property type="entry name" value="PIN domain-like"/>
    <property type="match status" value="1"/>
</dbReference>
<sequence>MIGLDTNVLVRHLVQDEPSQSRKATHVITKQCTRDDPGFVNRVVLCELVWVLESAYGYSKDTIVAVLEKLLQTAQLKVEDPQTAWTAFRMYQSGKADFADCVLGATNRLRGCDETVSFDQAAGKLDGFRLL</sequence>